<reference evidence="2" key="2">
    <citation type="submission" date="2020-05" db="UniProtKB">
        <authorList>
            <consortium name="EnsemblMetazoa"/>
        </authorList>
    </citation>
    <scope>IDENTIFICATION</scope>
    <source>
        <strain evidence="2">IAEA</strain>
    </source>
</reference>
<dbReference type="EnsemblMetazoa" id="GBRI028059-RA">
    <property type="protein sequence ID" value="GBRI028059-PA"/>
    <property type="gene ID" value="GBRI028059"/>
</dbReference>
<evidence type="ECO:0000256" key="1">
    <source>
        <dbReference type="SAM" id="Phobius"/>
    </source>
</evidence>
<keyword evidence="3" id="KW-1185">Reference proteome</keyword>
<feature type="transmembrane region" description="Helical" evidence="1">
    <location>
        <begin position="22"/>
        <end position="40"/>
    </location>
</feature>
<dbReference type="AlphaFoldDB" id="A0A1A9WQB7"/>
<proteinExistence type="predicted"/>
<protein>
    <submittedName>
        <fullName evidence="2">Uncharacterized protein</fullName>
    </submittedName>
</protein>
<dbReference type="VEuPathDB" id="VectorBase:GBRI028059"/>
<organism evidence="2 3">
    <name type="scientific">Glossina brevipalpis</name>
    <dbReference type="NCBI Taxonomy" id="37001"/>
    <lineage>
        <taxon>Eukaryota</taxon>
        <taxon>Metazoa</taxon>
        <taxon>Ecdysozoa</taxon>
        <taxon>Arthropoda</taxon>
        <taxon>Hexapoda</taxon>
        <taxon>Insecta</taxon>
        <taxon>Pterygota</taxon>
        <taxon>Neoptera</taxon>
        <taxon>Endopterygota</taxon>
        <taxon>Diptera</taxon>
        <taxon>Brachycera</taxon>
        <taxon>Muscomorpha</taxon>
        <taxon>Hippoboscoidea</taxon>
        <taxon>Glossinidae</taxon>
        <taxon>Glossina</taxon>
    </lineage>
</organism>
<reference evidence="3" key="1">
    <citation type="submission" date="2014-03" db="EMBL/GenBank/DDBJ databases">
        <authorList>
            <person name="Aksoy S."/>
            <person name="Warren W."/>
            <person name="Wilson R.K."/>
        </authorList>
    </citation>
    <scope>NUCLEOTIDE SEQUENCE [LARGE SCALE GENOMIC DNA]</scope>
    <source>
        <strain evidence="3">IAEA</strain>
    </source>
</reference>
<evidence type="ECO:0000313" key="3">
    <source>
        <dbReference type="Proteomes" id="UP000091820"/>
    </source>
</evidence>
<sequence length="135" mass="14988">MHCEAARCNSVSTVSSTTMTDYWFLYIMPFVCTVRFTQISRENSYSIKKKEETTPSNGQAEQRYLTVLLSLLILAHGLLIYCAGMPLAEKLQLTTIYNEVTVFPLTGIIYNGVLDSALTRPGSAGVMMGLTESMK</sequence>
<name>A0A1A9WQB7_9MUSC</name>
<keyword evidence="1" id="KW-1133">Transmembrane helix</keyword>
<accession>A0A1A9WQB7</accession>
<keyword evidence="1" id="KW-0472">Membrane</keyword>
<feature type="transmembrane region" description="Helical" evidence="1">
    <location>
        <begin position="64"/>
        <end position="88"/>
    </location>
</feature>
<dbReference type="Proteomes" id="UP000091820">
    <property type="component" value="Unassembled WGS sequence"/>
</dbReference>
<keyword evidence="1" id="KW-0812">Transmembrane</keyword>
<evidence type="ECO:0000313" key="2">
    <source>
        <dbReference type="EnsemblMetazoa" id="GBRI028059-PA"/>
    </source>
</evidence>